<sequence>MPVATPTLAELRDVCQPQAKLGLRNGEHWAGRLYMRRLSLRATRYLVRTSVTPNTLTWAMVVAGVGAGAALLIPGIAGPLLAALLFQAFLFFDCVDGEVARWKRQFSAVGVYVDRLGAYLADAALLVGAGFRVAENASVAWVSVGLAAALGIVLLKASTDLVDVARTRSGLEAVTEEATEVRSARVNSVRRLAAAFKIHRITNGIEASLLFLAAAVVELFTGGHTPTEWAVAAVAAVAWLMVPAHLVSILSSSRLR</sequence>
<organism evidence="2 3">
    <name type="scientific">Streptacidiphilus pinicola</name>
    <dbReference type="NCBI Taxonomy" id="2219663"/>
    <lineage>
        <taxon>Bacteria</taxon>
        <taxon>Bacillati</taxon>
        <taxon>Actinomycetota</taxon>
        <taxon>Actinomycetes</taxon>
        <taxon>Kitasatosporales</taxon>
        <taxon>Streptomycetaceae</taxon>
        <taxon>Streptacidiphilus</taxon>
    </lineage>
</organism>
<dbReference type="InterPro" id="IPR000462">
    <property type="entry name" value="CDP-OH_P_trans"/>
</dbReference>
<dbReference type="InterPro" id="IPR043130">
    <property type="entry name" value="CDP-OH_PTrfase_TM_dom"/>
</dbReference>
<evidence type="ECO:0000313" key="2">
    <source>
        <dbReference type="EMBL" id="RAG84172.1"/>
    </source>
</evidence>
<reference evidence="2 3" key="1">
    <citation type="submission" date="2018-06" db="EMBL/GenBank/DDBJ databases">
        <title>Streptacidiphilus pinicola sp. nov., isolated from pine grove soil.</title>
        <authorList>
            <person name="Roh S.G."/>
            <person name="Park S."/>
            <person name="Kim M.-K."/>
            <person name="Yun B.-R."/>
            <person name="Park J."/>
            <person name="Kim M.J."/>
            <person name="Kim Y.S."/>
            <person name="Kim S.B."/>
        </authorList>
    </citation>
    <scope>NUCLEOTIDE SEQUENCE [LARGE SCALE GENOMIC DNA]</scope>
    <source>
        <strain evidence="2 3">MMS16-CNU450</strain>
    </source>
</reference>
<keyword evidence="1" id="KW-1133">Transmembrane helix</keyword>
<dbReference type="RefSeq" id="WP_111502065.1">
    <property type="nucleotide sequence ID" value="NZ_QKYN01000070.1"/>
</dbReference>
<keyword evidence="1" id="KW-0812">Transmembrane</keyword>
<keyword evidence="3" id="KW-1185">Reference proteome</keyword>
<feature type="transmembrane region" description="Helical" evidence="1">
    <location>
        <begin position="116"/>
        <end position="134"/>
    </location>
</feature>
<accession>A0A2X0IGK1</accession>
<dbReference type="GO" id="GO:0016780">
    <property type="term" value="F:phosphotransferase activity, for other substituted phosphate groups"/>
    <property type="evidence" value="ECO:0007669"/>
    <property type="project" value="InterPro"/>
</dbReference>
<feature type="transmembrane region" description="Helical" evidence="1">
    <location>
        <begin position="229"/>
        <end position="250"/>
    </location>
</feature>
<keyword evidence="1" id="KW-0472">Membrane</keyword>
<feature type="transmembrane region" description="Helical" evidence="1">
    <location>
        <begin position="140"/>
        <end position="158"/>
    </location>
</feature>
<dbReference type="GO" id="GO:0016020">
    <property type="term" value="C:membrane"/>
    <property type="evidence" value="ECO:0007669"/>
    <property type="project" value="InterPro"/>
</dbReference>
<proteinExistence type="predicted"/>
<dbReference type="Pfam" id="PF01066">
    <property type="entry name" value="CDP-OH_P_transf"/>
    <property type="match status" value="1"/>
</dbReference>
<dbReference type="Proteomes" id="UP000248889">
    <property type="component" value="Unassembled WGS sequence"/>
</dbReference>
<comment type="caution">
    <text evidence="2">The sequence shown here is derived from an EMBL/GenBank/DDBJ whole genome shotgun (WGS) entry which is preliminary data.</text>
</comment>
<dbReference type="GO" id="GO:0008654">
    <property type="term" value="P:phospholipid biosynthetic process"/>
    <property type="evidence" value="ECO:0007669"/>
    <property type="project" value="InterPro"/>
</dbReference>
<name>A0A2X0IGK1_9ACTN</name>
<feature type="transmembrane region" description="Helical" evidence="1">
    <location>
        <begin position="71"/>
        <end position="95"/>
    </location>
</feature>
<dbReference type="Gene3D" id="1.20.120.1760">
    <property type="match status" value="1"/>
</dbReference>
<dbReference type="EMBL" id="QKYN01000070">
    <property type="protein sequence ID" value="RAG84172.1"/>
    <property type="molecule type" value="Genomic_DNA"/>
</dbReference>
<evidence type="ECO:0000256" key="1">
    <source>
        <dbReference type="SAM" id="Phobius"/>
    </source>
</evidence>
<dbReference type="OrthoDB" id="7857679at2"/>
<feature type="transmembrane region" description="Helical" evidence="1">
    <location>
        <begin position="205"/>
        <end position="223"/>
    </location>
</feature>
<protein>
    <submittedName>
        <fullName evidence="2">CDP-alcohol phosphatidyltransferase family protein</fullName>
    </submittedName>
</protein>
<feature type="transmembrane region" description="Helical" evidence="1">
    <location>
        <begin position="45"/>
        <end position="65"/>
    </location>
</feature>
<dbReference type="AlphaFoldDB" id="A0A2X0IGK1"/>
<keyword evidence="2" id="KW-0808">Transferase</keyword>
<gene>
    <name evidence="2" type="ORF">DN069_18110</name>
</gene>
<evidence type="ECO:0000313" key="3">
    <source>
        <dbReference type="Proteomes" id="UP000248889"/>
    </source>
</evidence>